<keyword evidence="1" id="KW-1133">Transmembrane helix</keyword>
<feature type="transmembrane region" description="Helical" evidence="1">
    <location>
        <begin position="201"/>
        <end position="221"/>
    </location>
</feature>
<dbReference type="AlphaFoldDB" id="A0A366LUM4"/>
<evidence type="ECO:0000313" key="2">
    <source>
        <dbReference type="EMBL" id="RBQ17648.1"/>
    </source>
</evidence>
<feature type="transmembrane region" description="Helical" evidence="1">
    <location>
        <begin position="91"/>
        <end position="111"/>
    </location>
</feature>
<dbReference type="Pfam" id="PF09852">
    <property type="entry name" value="DUF2079"/>
    <property type="match status" value="1"/>
</dbReference>
<organism evidence="2 3">
    <name type="scientific">Spongiactinospora rosea</name>
    <dbReference type="NCBI Taxonomy" id="2248750"/>
    <lineage>
        <taxon>Bacteria</taxon>
        <taxon>Bacillati</taxon>
        <taxon>Actinomycetota</taxon>
        <taxon>Actinomycetes</taxon>
        <taxon>Streptosporangiales</taxon>
        <taxon>Streptosporangiaceae</taxon>
        <taxon>Spongiactinospora</taxon>
    </lineage>
</organism>
<evidence type="ECO:0000256" key="1">
    <source>
        <dbReference type="SAM" id="Phobius"/>
    </source>
</evidence>
<feature type="transmembrane region" description="Helical" evidence="1">
    <location>
        <begin position="170"/>
        <end position="195"/>
    </location>
</feature>
<evidence type="ECO:0008006" key="4">
    <source>
        <dbReference type="Google" id="ProtNLM"/>
    </source>
</evidence>
<keyword evidence="1" id="KW-0472">Membrane</keyword>
<dbReference type="EMBL" id="QMEY01000011">
    <property type="protein sequence ID" value="RBQ17648.1"/>
    <property type="molecule type" value="Genomic_DNA"/>
</dbReference>
<dbReference type="OrthoDB" id="5240834at2"/>
<keyword evidence="3" id="KW-1185">Reference proteome</keyword>
<feature type="transmembrane region" description="Helical" evidence="1">
    <location>
        <begin position="272"/>
        <end position="294"/>
    </location>
</feature>
<protein>
    <recommendedName>
        <fullName evidence="4">DUF2079 domain-containing protein</fullName>
    </recommendedName>
</protein>
<proteinExistence type="predicted"/>
<name>A0A366LUM4_9ACTN</name>
<feature type="transmembrane region" description="Helical" evidence="1">
    <location>
        <begin position="314"/>
        <end position="332"/>
    </location>
</feature>
<keyword evidence="1" id="KW-0812">Transmembrane</keyword>
<accession>A0A366LUM4</accession>
<feature type="transmembrane region" description="Helical" evidence="1">
    <location>
        <begin position="118"/>
        <end position="136"/>
    </location>
</feature>
<dbReference type="Proteomes" id="UP000253303">
    <property type="component" value="Unassembled WGS sequence"/>
</dbReference>
<feature type="transmembrane region" description="Helical" evidence="1">
    <location>
        <begin position="142"/>
        <end position="158"/>
    </location>
</feature>
<dbReference type="InterPro" id="IPR018650">
    <property type="entry name" value="STSV1_Orf64"/>
</dbReference>
<sequence>MRGHRPKVGLLVAAAATVYATLGLVRLYTFRATSFDLVIFDQAVRGFSRFAAPTSAARGITLDQGMQFVQLGEHFSPILALLAPFYWIHDGPGTLVVAQAVLFALAIPFLWAFTRRRLGVPAAYLVATAYALSWPIAEAAEFDFHEVAFAPLLIAIMIERYQAGRLRACAVAAIALLLVKEDMGLLVAGFGAYVFVDRQRLEGGSFILMGLGWTVLAREFLIPAVGGDPKMYWAYDHLGQDLPGLVKTIVTEPLRVIGTLLTPEDKFDTMALMMWPTLLLCLCSPITLMAVPHILERMLSDRLHWWITDFHHSAFTVVILFCAGVDGLVRVLGWLRRREDRGLILAWSVGVCAVALTLLPRFGFDQLVHPTFYQRDPRAVAAAEAVAKVPSGVIVEAGNSFGPALSGRTTVLLFDHTPRNAPWVVADVSRAEFPFGSADEQRQRIDGLVLIGYRKVYDREGIVVLNR</sequence>
<reference evidence="2 3" key="1">
    <citation type="submission" date="2018-06" db="EMBL/GenBank/DDBJ databases">
        <title>Sphaerisporangium craniellae sp. nov., isolated from a marine sponge in the South China Sea.</title>
        <authorList>
            <person name="Li L."/>
        </authorList>
    </citation>
    <scope>NUCLEOTIDE SEQUENCE [LARGE SCALE GENOMIC DNA]</scope>
    <source>
        <strain evidence="2 3">LHW63015</strain>
    </source>
</reference>
<feature type="transmembrane region" description="Helical" evidence="1">
    <location>
        <begin position="344"/>
        <end position="364"/>
    </location>
</feature>
<evidence type="ECO:0000313" key="3">
    <source>
        <dbReference type="Proteomes" id="UP000253303"/>
    </source>
</evidence>
<gene>
    <name evidence="2" type="ORF">DP939_24735</name>
</gene>
<comment type="caution">
    <text evidence="2">The sequence shown here is derived from an EMBL/GenBank/DDBJ whole genome shotgun (WGS) entry which is preliminary data.</text>
</comment>